<sequence length="373" mass="44665">MLSTAYENFRNAGREHLEEEIQRLTGQHLDIKRTSEKSQSEEMQKMIKKEQKKQKIQENRLRMAQMFTGRTGTCQGPRETRMRAKLTAKLAQRARLNFELLEKESIAHSKSKIEKEALRAKLEEDARQAQEAMEITRAQREKLEERLKMFQEKLAKEQAALECAERVQKAEKERMKREQEEIAAIEIRKAEIYSRLATYEILRFAELRRLRDRYLENEKKLEILSQQEKLEEVKEEEITVEVSGTVSSSEESDDFEVSDDPFEDEMMTEENGEEEEEEEEEKEEMRLVEMTNPEKLQKIFKRETCAERALKERVLRRLKLKLDKRRMARQNELLEVSDLKNPRIEEPEDFGRADEEDRMRRMQYLRGGYRRDF</sequence>
<keyword evidence="1" id="KW-0175">Coiled coil</keyword>
<organism evidence="3 4">
    <name type="scientific">Caenorhabditis briggsae</name>
    <dbReference type="NCBI Taxonomy" id="6238"/>
    <lineage>
        <taxon>Eukaryota</taxon>
        <taxon>Metazoa</taxon>
        <taxon>Ecdysozoa</taxon>
        <taxon>Nematoda</taxon>
        <taxon>Chromadorea</taxon>
        <taxon>Rhabditida</taxon>
        <taxon>Rhabditina</taxon>
        <taxon>Rhabditomorpha</taxon>
        <taxon>Rhabditoidea</taxon>
        <taxon>Rhabditidae</taxon>
        <taxon>Peloderinae</taxon>
        <taxon>Caenorhabditis</taxon>
    </lineage>
</organism>
<dbReference type="AlphaFoldDB" id="A0AAE9D0C3"/>
<name>A0AAE9D0C3_CAEBR</name>
<evidence type="ECO:0000256" key="2">
    <source>
        <dbReference type="SAM" id="MobiDB-lite"/>
    </source>
</evidence>
<evidence type="ECO:0000256" key="1">
    <source>
        <dbReference type="SAM" id="Coils"/>
    </source>
</evidence>
<reference evidence="3 4" key="1">
    <citation type="submission" date="2022-02" db="EMBL/GenBank/DDBJ databases">
        <title>Chromosome-level reference genomes for two strains of Caenorhabditis briggsae: an improved platform for comparative genomics.</title>
        <authorList>
            <person name="Stevens L."/>
            <person name="Andersen E.C."/>
        </authorList>
    </citation>
    <scope>NUCLEOTIDE SEQUENCE [LARGE SCALE GENOMIC DNA]</scope>
    <source>
        <strain evidence="3">QX1410_ONT</strain>
        <tissue evidence="3">Whole-organism</tissue>
    </source>
</reference>
<feature type="region of interest" description="Disordered" evidence="2">
    <location>
        <begin position="331"/>
        <end position="358"/>
    </location>
</feature>
<gene>
    <name evidence="3" type="ORF">L3Y34_007060</name>
</gene>
<feature type="coiled-coil region" evidence="1">
    <location>
        <begin position="14"/>
        <end position="60"/>
    </location>
</feature>
<evidence type="ECO:0000313" key="3">
    <source>
        <dbReference type="EMBL" id="ULT87634.1"/>
    </source>
</evidence>
<feature type="coiled-coil region" evidence="1">
    <location>
        <begin position="112"/>
        <end position="236"/>
    </location>
</feature>
<feature type="region of interest" description="Disordered" evidence="2">
    <location>
        <begin position="241"/>
        <end position="290"/>
    </location>
</feature>
<dbReference type="Proteomes" id="UP000827892">
    <property type="component" value="Chromosome V"/>
</dbReference>
<dbReference type="EMBL" id="CP090895">
    <property type="protein sequence ID" value="ULT87634.1"/>
    <property type="molecule type" value="Genomic_DNA"/>
</dbReference>
<accession>A0AAE9D0C3</accession>
<proteinExistence type="predicted"/>
<feature type="compositionally biased region" description="Acidic residues" evidence="2">
    <location>
        <begin position="250"/>
        <end position="282"/>
    </location>
</feature>
<feature type="compositionally biased region" description="Basic and acidic residues" evidence="2">
    <location>
        <begin position="337"/>
        <end position="358"/>
    </location>
</feature>
<protein>
    <submittedName>
        <fullName evidence="3">Uncharacterized protein</fullName>
    </submittedName>
</protein>
<evidence type="ECO:0000313" key="4">
    <source>
        <dbReference type="Proteomes" id="UP000827892"/>
    </source>
</evidence>